<dbReference type="InterPro" id="IPR009327">
    <property type="entry name" value="Cupin_DUF985"/>
</dbReference>
<evidence type="ECO:0000259" key="1">
    <source>
        <dbReference type="Pfam" id="PF06172"/>
    </source>
</evidence>
<dbReference type="Pfam" id="PF06172">
    <property type="entry name" value="Cupin_5"/>
    <property type="match status" value="1"/>
</dbReference>
<dbReference type="SUPFAM" id="SSF51182">
    <property type="entry name" value="RmlC-like cupins"/>
    <property type="match status" value="1"/>
</dbReference>
<name>A0A9Y2AI32_9FIRM</name>
<dbReference type="Gene3D" id="2.60.120.10">
    <property type="entry name" value="Jelly Rolls"/>
    <property type="match status" value="1"/>
</dbReference>
<reference evidence="2" key="1">
    <citation type="submission" date="2023-03" db="EMBL/GenBank/DDBJ databases">
        <title>Selenobaculum gbiensis gen. nov. sp. nov., a new bacterium isolated from the gut microbiota of IBD patient.</title>
        <authorList>
            <person name="Yeo S."/>
            <person name="Park H."/>
            <person name="Huh C.S."/>
        </authorList>
    </citation>
    <scope>NUCLEOTIDE SEQUENCE</scope>
    <source>
        <strain evidence="2">ICN-92133</strain>
    </source>
</reference>
<protein>
    <submittedName>
        <fullName evidence="2">Cupin domain-containing protein</fullName>
    </submittedName>
</protein>
<proteinExistence type="predicted"/>
<dbReference type="InterPro" id="IPR014710">
    <property type="entry name" value="RmlC-like_jellyroll"/>
</dbReference>
<dbReference type="PANTHER" id="PTHR33387:SF3">
    <property type="entry name" value="DUF985 DOMAIN-CONTAINING PROTEIN"/>
    <property type="match status" value="1"/>
</dbReference>
<dbReference type="CDD" id="cd06121">
    <property type="entry name" value="cupin_YML079wp"/>
    <property type="match status" value="1"/>
</dbReference>
<dbReference type="InterPro" id="IPR011051">
    <property type="entry name" value="RmlC_Cupin_sf"/>
</dbReference>
<dbReference type="Proteomes" id="UP001243623">
    <property type="component" value="Chromosome"/>
</dbReference>
<dbReference type="AlphaFoldDB" id="A0A9Y2AI32"/>
<dbReference type="KEGG" id="sgbi:P3F81_10185"/>
<keyword evidence="3" id="KW-1185">Reference proteome</keyword>
<evidence type="ECO:0000313" key="2">
    <source>
        <dbReference type="EMBL" id="WIW70252.1"/>
    </source>
</evidence>
<accession>A0A9Y2AI32</accession>
<evidence type="ECO:0000313" key="3">
    <source>
        <dbReference type="Proteomes" id="UP001243623"/>
    </source>
</evidence>
<gene>
    <name evidence="2" type="ORF">P3F81_10185</name>
</gene>
<organism evidence="2 3">
    <name type="scientific">Selenobaculum gibii</name>
    <dbReference type="NCBI Taxonomy" id="3054208"/>
    <lineage>
        <taxon>Bacteria</taxon>
        <taxon>Bacillati</taxon>
        <taxon>Bacillota</taxon>
        <taxon>Negativicutes</taxon>
        <taxon>Selenomonadales</taxon>
        <taxon>Selenomonadaceae</taxon>
        <taxon>Selenobaculum</taxon>
    </lineage>
</organism>
<dbReference type="RefSeq" id="WP_147670043.1">
    <property type="nucleotide sequence ID" value="NZ_CP120678.1"/>
</dbReference>
<dbReference type="InterPro" id="IPR039935">
    <property type="entry name" value="YML079W-like"/>
</dbReference>
<dbReference type="EMBL" id="CP120678">
    <property type="protein sequence ID" value="WIW70252.1"/>
    <property type="molecule type" value="Genomic_DNA"/>
</dbReference>
<sequence>MRATKQLIEGLNLKKHPEGGWFSRVYSAPNRLQDVDRAISGSIYFLLDREEVSHFHQIDCDEIWYYHKGCGLKVYLIYPDGRLQEEVLGIDFTKGEKPMVIIPKGAIFAAENIKRDEFTLISCVTTPQFTFDGFELFTQDALLKKYPEYRNIIEKMAFAKITK</sequence>
<dbReference type="PANTHER" id="PTHR33387">
    <property type="entry name" value="RMLC-LIKE JELLY ROLL FOLD PROTEIN"/>
    <property type="match status" value="1"/>
</dbReference>
<feature type="domain" description="DUF985" evidence="1">
    <location>
        <begin position="5"/>
        <end position="136"/>
    </location>
</feature>